<dbReference type="PANTHER" id="PTHR12110">
    <property type="entry name" value="HYDROXYPYRUVATE ISOMERASE"/>
    <property type="match status" value="1"/>
</dbReference>
<dbReference type="Gene3D" id="3.20.20.150">
    <property type="entry name" value="Divalent-metal-dependent TIM barrel enzymes"/>
    <property type="match status" value="1"/>
</dbReference>
<evidence type="ECO:0000259" key="1">
    <source>
        <dbReference type="Pfam" id="PF01261"/>
    </source>
</evidence>
<keyword evidence="2" id="KW-0413">Isomerase</keyword>
<feature type="domain" description="Xylose isomerase-like TIM barrel" evidence="1">
    <location>
        <begin position="33"/>
        <end position="259"/>
    </location>
</feature>
<name>A0A2Z6B225_9BACT</name>
<reference evidence="2 3" key="1">
    <citation type="journal article" date="2018" name="Sci. Adv.">
        <title>Multi-heme cytochromes provide a pathway for survival in energy-limited environments.</title>
        <authorList>
            <person name="Deng X."/>
            <person name="Dohmae N."/>
            <person name="Nealson K.H."/>
            <person name="Hashimoto K."/>
            <person name="Okamoto A."/>
        </authorList>
    </citation>
    <scope>NUCLEOTIDE SEQUENCE [LARGE SCALE GENOMIC DNA]</scope>
    <source>
        <strain evidence="2 3">IS5</strain>
    </source>
</reference>
<protein>
    <submittedName>
        <fullName evidence="2">Sugar phosphate isomerase/epimerase</fullName>
    </submittedName>
</protein>
<proteinExistence type="predicted"/>
<dbReference type="RefSeq" id="WP_126380462.1">
    <property type="nucleotide sequence ID" value="NZ_AP017378.1"/>
</dbReference>
<keyword evidence="3" id="KW-1185">Reference proteome</keyword>
<dbReference type="InterPro" id="IPR036237">
    <property type="entry name" value="Xyl_isomerase-like_sf"/>
</dbReference>
<dbReference type="OrthoDB" id="9801960at2"/>
<organism evidence="2 3">
    <name type="scientific">Desulfovibrio ferrophilus</name>
    <dbReference type="NCBI Taxonomy" id="241368"/>
    <lineage>
        <taxon>Bacteria</taxon>
        <taxon>Pseudomonadati</taxon>
        <taxon>Thermodesulfobacteriota</taxon>
        <taxon>Desulfovibrionia</taxon>
        <taxon>Desulfovibrionales</taxon>
        <taxon>Desulfovibrionaceae</taxon>
        <taxon>Desulfovibrio</taxon>
    </lineage>
</organism>
<gene>
    <name evidence="2" type="ORF">DFE_2754</name>
</gene>
<dbReference type="GO" id="GO:0016853">
    <property type="term" value="F:isomerase activity"/>
    <property type="evidence" value="ECO:0007669"/>
    <property type="project" value="UniProtKB-KW"/>
</dbReference>
<dbReference type="SUPFAM" id="SSF51658">
    <property type="entry name" value="Xylose isomerase-like"/>
    <property type="match status" value="1"/>
</dbReference>
<dbReference type="EMBL" id="AP017378">
    <property type="protein sequence ID" value="BBD09480.1"/>
    <property type="molecule type" value="Genomic_DNA"/>
</dbReference>
<evidence type="ECO:0000313" key="2">
    <source>
        <dbReference type="EMBL" id="BBD09480.1"/>
    </source>
</evidence>
<sequence>MPPSVFVNLPLASIARGAPYLDLFLEQGINPELGINAFALDELSERWHQRMARRLREDGLRCAVHLPFMDLRPGASDPAILAVTRERLDRAMGLALEYGAAHMVGHACFVPGMDGCREQEWLETSTSTWAGLLEGHESAPLLCLENTYETACQPILDLLSRLPEDRAGACLDLGHWHSFARGCERRDLKAWLMALGPRLKHLHLHDNDGSGDQHLGLGQGSIPFDELFATLTRSGRTPSMTLEPHTLEDYEHSSRFMTEHPDWFIGKNA</sequence>
<dbReference type="AlphaFoldDB" id="A0A2Z6B225"/>
<dbReference type="Proteomes" id="UP000269883">
    <property type="component" value="Chromosome"/>
</dbReference>
<dbReference type="Pfam" id="PF01261">
    <property type="entry name" value="AP_endonuc_2"/>
    <property type="match status" value="1"/>
</dbReference>
<evidence type="ECO:0000313" key="3">
    <source>
        <dbReference type="Proteomes" id="UP000269883"/>
    </source>
</evidence>
<accession>A0A2Z6B225</accession>
<dbReference type="KEGG" id="dfl:DFE_2754"/>
<dbReference type="InterPro" id="IPR050312">
    <property type="entry name" value="IolE/XylAMocC-like"/>
</dbReference>
<dbReference type="InterPro" id="IPR013022">
    <property type="entry name" value="Xyl_isomerase-like_TIM-brl"/>
</dbReference>